<accession>A0A5B7FQG1</accession>
<gene>
    <name evidence="2" type="ORF">E2C01_040894</name>
</gene>
<dbReference type="InterPro" id="IPR013783">
    <property type="entry name" value="Ig-like_fold"/>
</dbReference>
<dbReference type="SUPFAM" id="SSF48726">
    <property type="entry name" value="Immunoglobulin"/>
    <property type="match status" value="1"/>
</dbReference>
<dbReference type="PANTHER" id="PTHR23278">
    <property type="entry name" value="SIDESTEP PROTEIN"/>
    <property type="match status" value="1"/>
</dbReference>
<evidence type="ECO:0008006" key="4">
    <source>
        <dbReference type="Google" id="ProtNLM"/>
    </source>
</evidence>
<evidence type="ECO:0000313" key="3">
    <source>
        <dbReference type="Proteomes" id="UP000324222"/>
    </source>
</evidence>
<dbReference type="AlphaFoldDB" id="A0A5B7FQG1"/>
<organism evidence="2 3">
    <name type="scientific">Portunus trituberculatus</name>
    <name type="common">Swimming crab</name>
    <name type="synonym">Neptunus trituberculatus</name>
    <dbReference type="NCBI Taxonomy" id="210409"/>
    <lineage>
        <taxon>Eukaryota</taxon>
        <taxon>Metazoa</taxon>
        <taxon>Ecdysozoa</taxon>
        <taxon>Arthropoda</taxon>
        <taxon>Crustacea</taxon>
        <taxon>Multicrustacea</taxon>
        <taxon>Malacostraca</taxon>
        <taxon>Eumalacostraca</taxon>
        <taxon>Eucarida</taxon>
        <taxon>Decapoda</taxon>
        <taxon>Pleocyemata</taxon>
        <taxon>Brachyura</taxon>
        <taxon>Eubrachyura</taxon>
        <taxon>Portunoidea</taxon>
        <taxon>Portunidae</taxon>
        <taxon>Portuninae</taxon>
        <taxon>Portunus</taxon>
    </lineage>
</organism>
<dbReference type="OrthoDB" id="6355172at2759"/>
<dbReference type="PANTHER" id="PTHR23278:SF19">
    <property type="entry name" value="OBSCURIN"/>
    <property type="match status" value="1"/>
</dbReference>
<dbReference type="InterPro" id="IPR036179">
    <property type="entry name" value="Ig-like_dom_sf"/>
</dbReference>
<dbReference type="Gene3D" id="2.60.40.10">
    <property type="entry name" value="Immunoglobulins"/>
    <property type="match status" value="1"/>
</dbReference>
<evidence type="ECO:0000256" key="1">
    <source>
        <dbReference type="SAM" id="MobiDB-lite"/>
    </source>
</evidence>
<dbReference type="EMBL" id="VSRR010007583">
    <property type="protein sequence ID" value="MPC47158.1"/>
    <property type="molecule type" value="Genomic_DNA"/>
</dbReference>
<dbReference type="Proteomes" id="UP000324222">
    <property type="component" value="Unassembled WGS sequence"/>
</dbReference>
<reference evidence="2 3" key="1">
    <citation type="submission" date="2019-05" db="EMBL/GenBank/DDBJ databases">
        <title>Another draft genome of Portunus trituberculatus and its Hox gene families provides insights of decapod evolution.</title>
        <authorList>
            <person name="Jeong J.-H."/>
            <person name="Song I."/>
            <person name="Kim S."/>
            <person name="Choi T."/>
            <person name="Kim D."/>
            <person name="Ryu S."/>
            <person name="Kim W."/>
        </authorList>
    </citation>
    <scope>NUCLEOTIDE SEQUENCE [LARGE SCALE GENOMIC DNA]</scope>
    <source>
        <tissue evidence="2">Muscle</tissue>
    </source>
</reference>
<evidence type="ECO:0000313" key="2">
    <source>
        <dbReference type="EMBL" id="MPC47158.1"/>
    </source>
</evidence>
<feature type="region of interest" description="Disordered" evidence="1">
    <location>
        <begin position="56"/>
        <end position="84"/>
    </location>
</feature>
<protein>
    <recommendedName>
        <fullName evidence="4">Ig-like domain-containing protein</fullName>
    </recommendedName>
</protein>
<name>A0A5B7FQG1_PORTR</name>
<proteinExistence type="predicted"/>
<keyword evidence="3" id="KW-1185">Reference proteome</keyword>
<comment type="caution">
    <text evidence="2">The sequence shown here is derived from an EMBL/GenBank/DDBJ whole genome shotgun (WGS) entry which is preliminary data.</text>
</comment>
<sequence>MHFFLSPSSCLPGLTEPPRVVEVRDRQKGPPKNGVLGPYEEGVMVVFTCLARDEVGGARRQTRRQKAQEEDNAITPRTPPHNPSVFHKSQKNIHDHDIPLLLRPASQPPPSSSGWPLPNVTWWRGSKMVDGGWEVSGPRLVRNDLVVSKLTRDWHNDTLICTASNTKLVPPFSVSATIQMYRSPKTEVTLAFCLCQFGGPEEVLC</sequence>